<evidence type="ECO:0000313" key="3">
    <source>
        <dbReference type="EMBL" id="CDH61094.1"/>
    </source>
</evidence>
<feature type="compositionally biased region" description="Basic and acidic residues" evidence="2">
    <location>
        <begin position="487"/>
        <end position="505"/>
    </location>
</feature>
<protein>
    <submittedName>
        <fullName evidence="3">Uncharacterized protein</fullName>
    </submittedName>
</protein>
<organism evidence="3 4">
    <name type="scientific">Lichtheimia corymbifera JMRC:FSU:9682</name>
    <dbReference type="NCBI Taxonomy" id="1263082"/>
    <lineage>
        <taxon>Eukaryota</taxon>
        <taxon>Fungi</taxon>
        <taxon>Fungi incertae sedis</taxon>
        <taxon>Mucoromycota</taxon>
        <taxon>Mucoromycotina</taxon>
        <taxon>Mucoromycetes</taxon>
        <taxon>Mucorales</taxon>
        <taxon>Lichtheimiaceae</taxon>
        <taxon>Lichtheimia</taxon>
    </lineage>
</organism>
<feature type="compositionally biased region" description="Basic and acidic residues" evidence="2">
    <location>
        <begin position="513"/>
        <end position="529"/>
    </location>
</feature>
<accession>A0A068SFP2</accession>
<comment type="similarity">
    <text evidence="1">Belongs to the caleosin family.</text>
</comment>
<feature type="region of interest" description="Disordered" evidence="2">
    <location>
        <begin position="61"/>
        <end position="175"/>
    </location>
</feature>
<gene>
    <name evidence="3" type="ORF">LCOR_11870.1</name>
</gene>
<dbReference type="AlphaFoldDB" id="A0A068SFP2"/>
<dbReference type="VEuPathDB" id="FungiDB:LCOR_11870.1"/>
<feature type="compositionally biased region" description="Basic and acidic residues" evidence="2">
    <location>
        <begin position="1"/>
        <end position="12"/>
    </location>
</feature>
<comment type="caution">
    <text evidence="3">The sequence shown here is derived from an EMBL/GenBank/DDBJ whole genome shotgun (WGS) entry which is preliminary data.</text>
</comment>
<feature type="compositionally biased region" description="Basic residues" evidence="2">
    <location>
        <begin position="13"/>
        <end position="36"/>
    </location>
</feature>
<sequence length="700" mass="78346">MSVDENEKDHHSRSLKRGLSKRAKKVRRFFKRMGRHHRDEHDVDTLNDNLSSLDVANMTSTSSFRTTTTISTSSGGHDSLHDHDDNDDTPSHNTKDSKFSNDEKTTAAEQQEHGQSNHVDRQPTPTAAEEYGVSDTKQSRKPITASIAELTPPVSPTSATTTTTSPPNSCYSIDRRVDDAVVDELSLRKNDHASYKQPQIIVSPSDSTPSGSTELTTNNAHQQQEQPSSPAVTNVETKDAAIADDSEDESTMTVPHTKENEQQVIDIRENHQEEEQVNKENTALEKAIQEPVAQQEEEEKKPHQKQEALTTIQEEKNQSASTKPAQTQGQEPYVISSSNDALCEISEDTSSHVQVEQHQHPVEKGTSSIAENDALTTQKEELAMTQGQLSQDQKASTTAPEEKQPSSLPLASVDEEETPIKETQEEEPIMGDQVSESSKMEYTDPATAAVKPDQEEHQPLLVTQEPSSTDAAATVIVKQDYQALDTTDNKEEISSAESNNEHKDTNSCSKTMTHTDHETSCKQSERQDNDAMSQRVAYFDKKHTGRISMLDTFTSLRGLGYHWLVAIPATFIVHLRLSPLTMPSHRPFSIKEYLLLPIYTERVAQALHTPILAAQRQRLGQWVQMYGQRHGNMYGLGFWGGFRALGAAESNSTTLRWWQLRSRMIHRLQWILTYTMLYDPNARMVTQPTLEGLCNRQLPS</sequence>
<feature type="compositionally biased region" description="Low complexity" evidence="2">
    <location>
        <begin position="61"/>
        <end position="77"/>
    </location>
</feature>
<feature type="compositionally biased region" description="Low complexity" evidence="2">
    <location>
        <begin position="156"/>
        <end position="167"/>
    </location>
</feature>
<feature type="compositionally biased region" description="Polar residues" evidence="2">
    <location>
        <begin position="385"/>
        <end position="409"/>
    </location>
</feature>
<evidence type="ECO:0000256" key="2">
    <source>
        <dbReference type="SAM" id="MobiDB-lite"/>
    </source>
</evidence>
<dbReference type="Proteomes" id="UP000027586">
    <property type="component" value="Unassembled WGS sequence"/>
</dbReference>
<feature type="compositionally biased region" description="Basic and acidic residues" evidence="2">
    <location>
        <begin position="256"/>
        <end position="278"/>
    </location>
</feature>
<feature type="region of interest" description="Disordered" evidence="2">
    <location>
        <begin position="1"/>
        <end position="48"/>
    </location>
</feature>
<dbReference type="InterPro" id="IPR007736">
    <property type="entry name" value="Caleosin-related"/>
</dbReference>
<keyword evidence="4" id="KW-1185">Reference proteome</keyword>
<dbReference type="Pfam" id="PF05042">
    <property type="entry name" value="Caleosin"/>
    <property type="match status" value="1"/>
</dbReference>
<feature type="compositionally biased region" description="Polar residues" evidence="2">
    <location>
        <begin position="365"/>
        <end position="377"/>
    </location>
</feature>
<dbReference type="STRING" id="1263082.A0A068SFP2"/>
<dbReference type="OrthoDB" id="640742at2759"/>
<feature type="compositionally biased region" description="Polar residues" evidence="2">
    <location>
        <begin position="196"/>
        <end position="235"/>
    </location>
</feature>
<feature type="region of interest" description="Disordered" evidence="2">
    <location>
        <begin position="189"/>
        <end position="454"/>
    </location>
</feature>
<dbReference type="EMBL" id="CBTN010000130">
    <property type="protein sequence ID" value="CDH61094.1"/>
    <property type="molecule type" value="Genomic_DNA"/>
</dbReference>
<feature type="region of interest" description="Disordered" evidence="2">
    <location>
        <begin position="486"/>
        <end position="533"/>
    </location>
</feature>
<evidence type="ECO:0000313" key="4">
    <source>
        <dbReference type="Proteomes" id="UP000027586"/>
    </source>
</evidence>
<evidence type="ECO:0000256" key="1">
    <source>
        <dbReference type="ARBA" id="ARBA00006765"/>
    </source>
</evidence>
<proteinExistence type="inferred from homology"/>
<name>A0A068SFP2_9FUNG</name>
<reference evidence="3" key="1">
    <citation type="submission" date="2013-08" db="EMBL/GenBank/DDBJ databases">
        <title>Gene expansion shapes genome architecture in the human pathogen Lichtheimia corymbifera: an evolutionary genomics analysis in the ancient terrestrial Mucorales (Mucoromycotina).</title>
        <authorList>
            <person name="Schwartze V.U."/>
            <person name="Winter S."/>
            <person name="Shelest E."/>
            <person name="Marcet-Houben M."/>
            <person name="Horn F."/>
            <person name="Wehner S."/>
            <person name="Hoffmann K."/>
            <person name="Riege K."/>
            <person name="Sammeth M."/>
            <person name="Nowrousian M."/>
            <person name="Valiante V."/>
            <person name="Linde J."/>
            <person name="Jacobsen I.D."/>
            <person name="Marz M."/>
            <person name="Brakhage A.A."/>
            <person name="Gabaldon T."/>
            <person name="Bocker S."/>
            <person name="Voigt K."/>
        </authorList>
    </citation>
    <scope>NUCLEOTIDE SEQUENCE [LARGE SCALE GENOMIC DNA]</scope>
    <source>
        <strain evidence="3">FSU 9682</strain>
    </source>
</reference>
<feature type="compositionally biased region" description="Polar residues" evidence="2">
    <location>
        <begin position="308"/>
        <end position="340"/>
    </location>
</feature>
<feature type="compositionally biased region" description="Basic and acidic residues" evidence="2">
    <location>
        <begin position="78"/>
        <end position="112"/>
    </location>
</feature>